<organism evidence="1 2">
    <name type="scientific">Theobroma cacao</name>
    <name type="common">Cacao</name>
    <name type="synonym">Cocoa</name>
    <dbReference type="NCBI Taxonomy" id="3641"/>
    <lineage>
        <taxon>Eukaryota</taxon>
        <taxon>Viridiplantae</taxon>
        <taxon>Streptophyta</taxon>
        <taxon>Embryophyta</taxon>
        <taxon>Tracheophyta</taxon>
        <taxon>Spermatophyta</taxon>
        <taxon>Magnoliopsida</taxon>
        <taxon>eudicotyledons</taxon>
        <taxon>Gunneridae</taxon>
        <taxon>Pentapetalae</taxon>
        <taxon>rosids</taxon>
        <taxon>malvids</taxon>
        <taxon>Malvales</taxon>
        <taxon>Malvaceae</taxon>
        <taxon>Byttnerioideae</taxon>
        <taxon>Theobroma</taxon>
    </lineage>
</organism>
<name>A0A061EMY5_THECC</name>
<gene>
    <name evidence="1" type="ORF">TCM_018751</name>
</gene>
<sequence length="57" mass="6738">MARSTCNDQQSVPISLLFPISQFMEYHHIETSDEVSWQVLQPQMKFFGSTRQTRDLF</sequence>
<evidence type="ECO:0000313" key="1">
    <source>
        <dbReference type="EMBL" id="EOY03659.1"/>
    </source>
</evidence>
<keyword evidence="2" id="KW-1185">Reference proteome</keyword>
<dbReference type="InParanoid" id="A0A061EMY5"/>
<dbReference type="Proteomes" id="UP000026915">
    <property type="component" value="Chromosome 4"/>
</dbReference>
<proteinExistence type="predicted"/>
<dbReference type="AlphaFoldDB" id="A0A061EMY5"/>
<accession>A0A061EMY5</accession>
<dbReference type="EMBL" id="CM001882">
    <property type="protein sequence ID" value="EOY03659.1"/>
    <property type="molecule type" value="Genomic_DNA"/>
</dbReference>
<reference evidence="1 2" key="1">
    <citation type="journal article" date="2013" name="Genome Biol.">
        <title>The genome sequence of the most widely cultivated cacao type and its use to identify candidate genes regulating pod color.</title>
        <authorList>
            <person name="Motamayor J.C."/>
            <person name="Mockaitis K."/>
            <person name="Schmutz J."/>
            <person name="Haiminen N."/>
            <person name="Iii D.L."/>
            <person name="Cornejo O."/>
            <person name="Findley S.D."/>
            <person name="Zheng P."/>
            <person name="Utro F."/>
            <person name="Royaert S."/>
            <person name="Saski C."/>
            <person name="Jenkins J."/>
            <person name="Podicheti R."/>
            <person name="Zhao M."/>
            <person name="Scheffler B.E."/>
            <person name="Stack J.C."/>
            <person name="Feltus F.A."/>
            <person name="Mustiga G.M."/>
            <person name="Amores F."/>
            <person name="Phillips W."/>
            <person name="Marelli J.P."/>
            <person name="May G.D."/>
            <person name="Shapiro H."/>
            <person name="Ma J."/>
            <person name="Bustamante C.D."/>
            <person name="Schnell R.J."/>
            <person name="Main D."/>
            <person name="Gilbert D."/>
            <person name="Parida L."/>
            <person name="Kuhn D.N."/>
        </authorList>
    </citation>
    <scope>NUCLEOTIDE SEQUENCE [LARGE SCALE GENOMIC DNA]</scope>
    <source>
        <strain evidence="2">cv. Matina 1-6</strain>
    </source>
</reference>
<dbReference type="HOGENOM" id="CLU_3000306_0_0_1"/>
<dbReference type="Gramene" id="EOY03659">
    <property type="protein sequence ID" value="EOY03659"/>
    <property type="gene ID" value="TCM_018751"/>
</dbReference>
<protein>
    <submittedName>
        <fullName evidence="1">Uncharacterized protein</fullName>
    </submittedName>
</protein>
<evidence type="ECO:0000313" key="2">
    <source>
        <dbReference type="Proteomes" id="UP000026915"/>
    </source>
</evidence>